<reference evidence="5" key="1">
    <citation type="submission" date="2020-09" db="EMBL/GenBank/DDBJ databases">
        <title>Hoyosella lacisalsi sp. nov., a halotolerant actinobacterium isolated from soil of Lake Gudzhirganskoe.</title>
        <authorList>
            <person name="Yang Q."/>
            <person name="Guo P.Y."/>
            <person name="Liu S.W."/>
            <person name="Li F.N."/>
            <person name="Sun C.H."/>
        </authorList>
    </citation>
    <scope>NUCLEOTIDE SEQUENCE</scope>
    <source>
        <strain evidence="5">G463</strain>
    </source>
</reference>
<name>A0A927JEM1_9ACTN</name>
<comment type="similarity">
    <text evidence="1">Belongs to the peptidase S51 family.</text>
</comment>
<dbReference type="GO" id="GO:0006508">
    <property type="term" value="P:proteolysis"/>
    <property type="evidence" value="ECO:0007669"/>
    <property type="project" value="UniProtKB-KW"/>
</dbReference>
<dbReference type="Gene3D" id="3.40.50.880">
    <property type="match status" value="1"/>
</dbReference>
<accession>A0A927JEM1</accession>
<keyword evidence="5" id="KW-0315">Glutamine amidotransferase</keyword>
<comment type="caution">
    <text evidence="5">The sequence shown here is derived from an EMBL/GenBank/DDBJ whole genome shotgun (WGS) entry which is preliminary data.</text>
</comment>
<keyword evidence="3" id="KW-0378">Hydrolase</keyword>
<dbReference type="RefSeq" id="WP_192040400.1">
    <property type="nucleotide sequence ID" value="NZ_JACYWE010000024.1"/>
</dbReference>
<evidence type="ECO:0000313" key="5">
    <source>
        <dbReference type="EMBL" id="MBD8507938.1"/>
    </source>
</evidence>
<feature type="non-terminal residue" evidence="5">
    <location>
        <position position="120"/>
    </location>
</feature>
<dbReference type="GO" id="GO:0008236">
    <property type="term" value="F:serine-type peptidase activity"/>
    <property type="evidence" value="ECO:0007669"/>
    <property type="project" value="UniProtKB-KW"/>
</dbReference>
<evidence type="ECO:0000256" key="2">
    <source>
        <dbReference type="ARBA" id="ARBA00022670"/>
    </source>
</evidence>
<evidence type="ECO:0000256" key="1">
    <source>
        <dbReference type="ARBA" id="ARBA00006534"/>
    </source>
</evidence>
<keyword evidence="6" id="KW-1185">Reference proteome</keyword>
<evidence type="ECO:0000313" key="6">
    <source>
        <dbReference type="Proteomes" id="UP000642993"/>
    </source>
</evidence>
<dbReference type="Proteomes" id="UP000642993">
    <property type="component" value="Unassembled WGS sequence"/>
</dbReference>
<dbReference type="EMBL" id="JACYWE010000024">
    <property type="protein sequence ID" value="MBD8507938.1"/>
    <property type="molecule type" value="Genomic_DNA"/>
</dbReference>
<keyword evidence="4" id="KW-0720">Serine protease</keyword>
<proteinExistence type="inferred from homology"/>
<dbReference type="InterPro" id="IPR005320">
    <property type="entry name" value="Peptidase_S51"/>
</dbReference>
<sequence>MRLFLASYRLGGAGSGLARLVPEPRRAAVVANATDAWPAAAREWAVRSEMQMLASVGITAHELDLRDHIGDPEGVRAVLDRSDVVWLRGGNTFVLRSRLAQSGADAIITELVRDGRIVYG</sequence>
<protein>
    <submittedName>
        <fullName evidence="5">Type 1 glutamine amidotransferase-like domain-containing protein</fullName>
    </submittedName>
</protein>
<dbReference type="InterPro" id="IPR029062">
    <property type="entry name" value="Class_I_gatase-like"/>
</dbReference>
<dbReference type="AlphaFoldDB" id="A0A927JEM1"/>
<gene>
    <name evidence="5" type="ORF">HT102_15730</name>
</gene>
<keyword evidence="2" id="KW-0645">Protease</keyword>
<dbReference type="Pfam" id="PF03575">
    <property type="entry name" value="Peptidase_S51"/>
    <property type="match status" value="1"/>
</dbReference>
<evidence type="ECO:0000256" key="4">
    <source>
        <dbReference type="ARBA" id="ARBA00022825"/>
    </source>
</evidence>
<evidence type="ECO:0000256" key="3">
    <source>
        <dbReference type="ARBA" id="ARBA00022801"/>
    </source>
</evidence>
<dbReference type="SUPFAM" id="SSF52317">
    <property type="entry name" value="Class I glutamine amidotransferase-like"/>
    <property type="match status" value="1"/>
</dbReference>
<organism evidence="5 6">
    <name type="scientific">Lolliginicoccus lacisalsi</name>
    <dbReference type="NCBI Taxonomy" id="2742202"/>
    <lineage>
        <taxon>Bacteria</taxon>
        <taxon>Bacillati</taxon>
        <taxon>Actinomycetota</taxon>
        <taxon>Actinomycetes</taxon>
        <taxon>Mycobacteriales</taxon>
        <taxon>Hoyosellaceae</taxon>
        <taxon>Lolliginicoccus</taxon>
    </lineage>
</organism>